<dbReference type="EMBL" id="JALJOV010000405">
    <property type="protein sequence ID" value="KAK9863989.1"/>
    <property type="molecule type" value="Genomic_DNA"/>
</dbReference>
<evidence type="ECO:0000313" key="2">
    <source>
        <dbReference type="Proteomes" id="UP001485043"/>
    </source>
</evidence>
<keyword evidence="2" id="KW-1185">Reference proteome</keyword>
<reference evidence="1 2" key="1">
    <citation type="journal article" date="2024" name="Nat. Commun.">
        <title>Phylogenomics reveals the evolutionary origins of lichenization in chlorophyte algae.</title>
        <authorList>
            <person name="Puginier C."/>
            <person name="Libourel C."/>
            <person name="Otte J."/>
            <person name="Skaloud P."/>
            <person name="Haon M."/>
            <person name="Grisel S."/>
            <person name="Petersen M."/>
            <person name="Berrin J.G."/>
            <person name="Delaux P.M."/>
            <person name="Dal Grande F."/>
            <person name="Keller J."/>
        </authorList>
    </citation>
    <scope>NUCLEOTIDE SEQUENCE [LARGE SCALE GENOMIC DNA]</scope>
    <source>
        <strain evidence="1 2">SAG 2523</strain>
    </source>
</reference>
<dbReference type="Proteomes" id="UP001485043">
    <property type="component" value="Unassembled WGS sequence"/>
</dbReference>
<comment type="caution">
    <text evidence="1">The sequence shown here is derived from an EMBL/GenBank/DDBJ whole genome shotgun (WGS) entry which is preliminary data.</text>
</comment>
<organism evidence="1 2">
    <name type="scientific">Apatococcus fuscideae</name>
    <dbReference type="NCBI Taxonomy" id="2026836"/>
    <lineage>
        <taxon>Eukaryota</taxon>
        <taxon>Viridiplantae</taxon>
        <taxon>Chlorophyta</taxon>
        <taxon>core chlorophytes</taxon>
        <taxon>Trebouxiophyceae</taxon>
        <taxon>Chlorellales</taxon>
        <taxon>Chlorellaceae</taxon>
        <taxon>Apatococcus</taxon>
    </lineage>
</organism>
<evidence type="ECO:0000313" key="1">
    <source>
        <dbReference type="EMBL" id="KAK9863989.1"/>
    </source>
</evidence>
<accession>A0AAW1T3B6</accession>
<dbReference type="AlphaFoldDB" id="A0AAW1T3B6"/>
<gene>
    <name evidence="1" type="ORF">WJX84_006715</name>
</gene>
<protein>
    <submittedName>
        <fullName evidence="1">Uncharacterized protein</fullName>
    </submittedName>
</protein>
<sequence>MSSSASATEAYLLARAQAGGALVRQYGSRSITSNEGLPKIKALLLVCPIFLNDEWIISAFFRLLLHLHQLVLGNFEIYQQVVACLAELVALGLMKMSSILRLFRAELYLPFSEDASEAVTCHLSMAVMAKATLTSVFNLPVRGKLPPIDSLALMRALSAAKEMYTFVEATGSSSQP</sequence>
<name>A0AAW1T3B6_9CHLO</name>
<proteinExistence type="predicted"/>